<dbReference type="AlphaFoldDB" id="A0A2R8BC38"/>
<dbReference type="PANTHER" id="PTHR43602:SF1">
    <property type="entry name" value="ENOYL-COA HYDRATASE DOMAIN-CONTAINING PROTEIN 3, MITOCHONDRIAL"/>
    <property type="match status" value="1"/>
</dbReference>
<evidence type="ECO:0000256" key="3">
    <source>
        <dbReference type="ARBA" id="ARBA00023098"/>
    </source>
</evidence>
<dbReference type="Proteomes" id="UP000244880">
    <property type="component" value="Unassembled WGS sequence"/>
</dbReference>
<dbReference type="GO" id="GO:0006631">
    <property type="term" value="P:fatty acid metabolic process"/>
    <property type="evidence" value="ECO:0007669"/>
    <property type="project" value="UniProtKB-KW"/>
</dbReference>
<name>A0A2R8BC38_9RHOB</name>
<proteinExistence type="inferred from homology"/>
<organism evidence="5 6">
    <name type="scientific">Ascidiaceihabitans donghaensis</name>
    <dbReference type="NCBI Taxonomy" id="1510460"/>
    <lineage>
        <taxon>Bacteria</taxon>
        <taxon>Pseudomonadati</taxon>
        <taxon>Pseudomonadota</taxon>
        <taxon>Alphaproteobacteria</taxon>
        <taxon>Rhodobacterales</taxon>
        <taxon>Paracoccaceae</taxon>
        <taxon>Ascidiaceihabitans</taxon>
    </lineage>
</organism>
<dbReference type="RefSeq" id="WP_422664743.1">
    <property type="nucleotide sequence ID" value="NZ_OMOR01000001.1"/>
</dbReference>
<feature type="region of interest" description="Disordered" evidence="4">
    <location>
        <begin position="50"/>
        <end position="81"/>
    </location>
</feature>
<dbReference type="PANTHER" id="PTHR43602">
    <property type="match status" value="1"/>
</dbReference>
<evidence type="ECO:0000256" key="4">
    <source>
        <dbReference type="SAM" id="MobiDB-lite"/>
    </source>
</evidence>
<sequence>MTLATGKRAFYAQREMPLAEAYDYASQIMVDNMLARDAEEGIGAFFEKRVRPNGRTPKPWPQTPKIPNLTALQQITSRSHR</sequence>
<keyword evidence="2" id="KW-0276">Fatty acid metabolism</keyword>
<keyword evidence="3" id="KW-0443">Lipid metabolism</keyword>
<gene>
    <name evidence="5" type="ORF">ASD8599_01372</name>
</gene>
<reference evidence="5 6" key="1">
    <citation type="submission" date="2018-03" db="EMBL/GenBank/DDBJ databases">
        <authorList>
            <person name="Keele B.F."/>
        </authorList>
    </citation>
    <scope>NUCLEOTIDE SEQUENCE [LARGE SCALE GENOMIC DNA]</scope>
    <source>
        <strain evidence="5 6">CECT 8599</strain>
    </source>
</reference>
<dbReference type="Gene3D" id="1.10.12.10">
    <property type="entry name" value="Lyase 2-enoyl-coa Hydratase, Chain A, domain 2"/>
    <property type="match status" value="1"/>
</dbReference>
<evidence type="ECO:0000256" key="2">
    <source>
        <dbReference type="ARBA" id="ARBA00022832"/>
    </source>
</evidence>
<evidence type="ECO:0000313" key="6">
    <source>
        <dbReference type="Proteomes" id="UP000244880"/>
    </source>
</evidence>
<dbReference type="InterPro" id="IPR029045">
    <property type="entry name" value="ClpP/crotonase-like_dom_sf"/>
</dbReference>
<evidence type="ECO:0008006" key="7">
    <source>
        <dbReference type="Google" id="ProtNLM"/>
    </source>
</evidence>
<accession>A0A2R8BC38</accession>
<protein>
    <recommendedName>
        <fullName evidence="7">Enoyl-CoA hydratase</fullName>
    </recommendedName>
</protein>
<evidence type="ECO:0000313" key="5">
    <source>
        <dbReference type="EMBL" id="SPH20633.1"/>
    </source>
</evidence>
<dbReference type="SUPFAM" id="SSF52096">
    <property type="entry name" value="ClpP/crotonase"/>
    <property type="match status" value="1"/>
</dbReference>
<feature type="compositionally biased region" description="Polar residues" evidence="4">
    <location>
        <begin position="70"/>
        <end position="81"/>
    </location>
</feature>
<dbReference type="EMBL" id="OMOR01000001">
    <property type="protein sequence ID" value="SPH20633.1"/>
    <property type="molecule type" value="Genomic_DNA"/>
</dbReference>
<dbReference type="InterPro" id="IPR052377">
    <property type="entry name" value="Mitochondrial_ECH-domain"/>
</dbReference>
<comment type="similarity">
    <text evidence="1">Belongs to the enoyl-CoA hydratase/isomerase family.</text>
</comment>
<keyword evidence="6" id="KW-1185">Reference proteome</keyword>
<evidence type="ECO:0000256" key="1">
    <source>
        <dbReference type="ARBA" id="ARBA00005254"/>
    </source>
</evidence>
<dbReference type="InterPro" id="IPR014748">
    <property type="entry name" value="Enoyl-CoA_hydra_C"/>
</dbReference>
<dbReference type="GO" id="GO:0016836">
    <property type="term" value="F:hydro-lyase activity"/>
    <property type="evidence" value="ECO:0007669"/>
    <property type="project" value="TreeGrafter"/>
</dbReference>